<keyword evidence="1" id="KW-0732">Signal</keyword>
<reference evidence="3 4" key="1">
    <citation type="journal article" date="2018" name="Syst. Appl. Microbiol.">
        <title>Characterization and high-quality draft genome sequence of Herbivorax saccincola A7, an anaerobic, alkaliphilic, thermophilic, cellulolytic, and xylanolytic bacterium.</title>
        <authorList>
            <person name="Aikawa S."/>
            <person name="Baramee S."/>
            <person name="Sermsathanaswadi J."/>
            <person name="Thianheng P."/>
            <person name="Tachaapaikoon C."/>
            <person name="Shikata A."/>
            <person name="Waeonukul R."/>
            <person name="Pason P."/>
            <person name="Ratanakhanokchai K."/>
            <person name="Kosugi A."/>
        </authorList>
    </citation>
    <scope>NUCLEOTIDE SEQUENCE [LARGE SCALE GENOMIC DNA]</scope>
    <source>
        <strain evidence="3 4">A7</strain>
    </source>
</reference>
<feature type="signal peptide" evidence="1">
    <location>
        <begin position="1"/>
        <end position="29"/>
    </location>
</feature>
<gene>
    <name evidence="3" type="ORF">B9R14_10670</name>
</gene>
<evidence type="ECO:0000259" key="2">
    <source>
        <dbReference type="Pfam" id="PF18998"/>
    </source>
</evidence>
<name>A0A2S8RBI3_9FIRM</name>
<evidence type="ECO:0000313" key="4">
    <source>
        <dbReference type="Proteomes" id="UP000239720"/>
    </source>
</evidence>
<protein>
    <recommendedName>
        <fullName evidence="2">Bacterial repeat domain-containing protein</fullName>
    </recommendedName>
</protein>
<dbReference type="Pfam" id="PF09479">
    <property type="entry name" value="Flg_new"/>
    <property type="match status" value="1"/>
</dbReference>
<feature type="domain" description="Bacterial repeat" evidence="2">
    <location>
        <begin position="387"/>
        <end position="457"/>
    </location>
</feature>
<dbReference type="Pfam" id="PF18998">
    <property type="entry name" value="Flg_new_2"/>
    <property type="match status" value="2"/>
</dbReference>
<organism evidence="3 4">
    <name type="scientific">Acetivibrio saccincola</name>
    <dbReference type="NCBI Taxonomy" id="1677857"/>
    <lineage>
        <taxon>Bacteria</taxon>
        <taxon>Bacillati</taxon>
        <taxon>Bacillota</taxon>
        <taxon>Clostridia</taxon>
        <taxon>Eubacteriales</taxon>
        <taxon>Oscillospiraceae</taxon>
        <taxon>Acetivibrio</taxon>
    </lineage>
</organism>
<dbReference type="InterPro" id="IPR013378">
    <property type="entry name" value="InlB-like_B-rpt"/>
</dbReference>
<proteinExistence type="predicted"/>
<dbReference type="EMBL" id="NEMB01000003">
    <property type="protein sequence ID" value="PQQ67162.1"/>
    <property type="molecule type" value="Genomic_DNA"/>
</dbReference>
<dbReference type="AlphaFoldDB" id="A0A2S8RBI3"/>
<accession>A0A2S8RBI3</accession>
<evidence type="ECO:0000256" key="1">
    <source>
        <dbReference type="SAM" id="SignalP"/>
    </source>
</evidence>
<dbReference type="Proteomes" id="UP000239720">
    <property type="component" value="Unassembled WGS sequence"/>
</dbReference>
<feature type="domain" description="Bacterial repeat" evidence="2">
    <location>
        <begin position="263"/>
        <end position="317"/>
    </location>
</feature>
<dbReference type="InterPro" id="IPR044060">
    <property type="entry name" value="Bacterial_rp_domain"/>
</dbReference>
<comment type="caution">
    <text evidence="3">The sequence shown here is derived from an EMBL/GenBank/DDBJ whole genome shotgun (WGS) entry which is preliminary data.</text>
</comment>
<evidence type="ECO:0000313" key="3">
    <source>
        <dbReference type="EMBL" id="PQQ67162.1"/>
    </source>
</evidence>
<dbReference type="RefSeq" id="WP_105368235.1">
    <property type="nucleotide sequence ID" value="NZ_NEMB01000003.1"/>
</dbReference>
<dbReference type="OrthoDB" id="1939004at2"/>
<feature type="chain" id="PRO_5015784865" description="Bacterial repeat domain-containing protein" evidence="1">
    <location>
        <begin position="30"/>
        <end position="580"/>
    </location>
</feature>
<sequence>MSVKSGKSIVFVMICVLAFMLSFSVGVFANEFPNMAQVDNIFNIQGSNVVINKNVRLFQDTVVTGDLELRDGELDLDGNELVVTGNLIQKGGKIILNGGKLKVEKNYTIGSEGNYPNAYLIMKNENDYIEVKGSFATYSSNSHIGCLTAGTLEVKGDFFQKVDIKKTKYSSNFVASGTHKVILSGEGIQTVEFNSPEYSYMNILCITKPLEEGYNFVNEERVWVKLVKLFDEVPKNSLEVNVLGDGFVKENGEKVLPTSYKYDYEVGTEIELEAYANEGSEFAYWEDGEIGRILSDNPIYKLVMGTGAKLKAVFYQNPEVAEELMVVFKDRSGRILQSTKVPKNEEAVAPEDPYMTGYRFVRWNQDFSNVVSNMIITPVFRRLADLYTVTVTGGELSTGGTEGQYLFDVPVEVVANKAPEGKKFSHWEQDGIKVSTKSTFSFFVPMRDTNLTAVFVDENEVLDTEPFIALSENTIVDHLDHTVIFTATRNMTEGYQLIESGIILLKSYEELQEPLTLETENIIRGRISNDSTSQFYVRKINVEDGATWYGRAYLIYKNPEGVIKTVYSEVTAKGTMELPE</sequence>